<name>A0A1G9LXD2_9FIRM</name>
<feature type="region of interest" description="Disordered" evidence="1">
    <location>
        <begin position="1"/>
        <end position="25"/>
    </location>
</feature>
<proteinExistence type="predicted"/>
<evidence type="ECO:0000256" key="1">
    <source>
        <dbReference type="SAM" id="MobiDB-lite"/>
    </source>
</evidence>
<gene>
    <name evidence="2" type="ORF">SAMN04488502_101499</name>
</gene>
<dbReference type="EMBL" id="FNHB01000001">
    <property type="protein sequence ID" value="SDL66638.1"/>
    <property type="molecule type" value="Genomic_DNA"/>
</dbReference>
<dbReference type="Proteomes" id="UP000214880">
    <property type="component" value="Unassembled WGS sequence"/>
</dbReference>
<evidence type="ECO:0000313" key="3">
    <source>
        <dbReference type="Proteomes" id="UP000214880"/>
    </source>
</evidence>
<feature type="compositionally biased region" description="Polar residues" evidence="1">
    <location>
        <begin position="15"/>
        <end position="25"/>
    </location>
</feature>
<evidence type="ECO:0000313" key="2">
    <source>
        <dbReference type="EMBL" id="SDL66638.1"/>
    </source>
</evidence>
<dbReference type="AlphaFoldDB" id="A0A1G9LXD2"/>
<protein>
    <submittedName>
        <fullName evidence="2">Uncharacterized protein</fullName>
    </submittedName>
</protein>
<reference evidence="2 3" key="1">
    <citation type="submission" date="2016-10" db="EMBL/GenBank/DDBJ databases">
        <authorList>
            <person name="de Groot N.N."/>
        </authorList>
    </citation>
    <scope>NUCLEOTIDE SEQUENCE [LARGE SCALE GENOMIC DNA]</scope>
    <source>
        <strain evidence="2 3">DSM 1736</strain>
    </source>
</reference>
<dbReference type="RefSeq" id="WP_092067939.1">
    <property type="nucleotide sequence ID" value="NZ_FNHB01000001.1"/>
</dbReference>
<sequence>MQEINTEDSGVNPIDENSPNAIMLSNSTGEISSDIFYRINLNDDGTRHSAVIEKKTKKNHEEYRSSDLSTLEKTVNFTENLNLEAED</sequence>
<keyword evidence="3" id="KW-1185">Reference proteome</keyword>
<organism evidence="2 3">
    <name type="scientific">Dendrosporobacter quercicolus</name>
    <dbReference type="NCBI Taxonomy" id="146817"/>
    <lineage>
        <taxon>Bacteria</taxon>
        <taxon>Bacillati</taxon>
        <taxon>Bacillota</taxon>
        <taxon>Negativicutes</taxon>
        <taxon>Selenomonadales</taxon>
        <taxon>Sporomusaceae</taxon>
        <taxon>Dendrosporobacter</taxon>
    </lineage>
</organism>
<accession>A0A1G9LXD2</accession>
<dbReference type="STRING" id="146817.SAMN04488502_101499"/>